<name>A0ABS9YWM2_9MYCO</name>
<protein>
    <submittedName>
        <fullName evidence="1">Uncharacterized protein</fullName>
    </submittedName>
</protein>
<accession>A0ABS9YWM2</accession>
<dbReference type="RefSeq" id="WP_243071928.1">
    <property type="nucleotide sequence ID" value="NZ_JAIVFL010000001.1"/>
</dbReference>
<proteinExistence type="predicted"/>
<gene>
    <name evidence="1" type="ORF">K9U37_12385</name>
</gene>
<organism evidence="1 2">
    <name type="scientific">Candidatus Mycolicibacterium alkanivorans</name>
    <dbReference type="NCBI Taxonomy" id="2954114"/>
    <lineage>
        <taxon>Bacteria</taxon>
        <taxon>Bacillati</taxon>
        <taxon>Actinomycetota</taxon>
        <taxon>Actinomycetes</taxon>
        <taxon>Mycobacteriales</taxon>
        <taxon>Mycobacteriaceae</taxon>
        <taxon>Mycolicibacterium</taxon>
    </lineage>
</organism>
<evidence type="ECO:0000313" key="2">
    <source>
        <dbReference type="Proteomes" id="UP001139068"/>
    </source>
</evidence>
<reference evidence="1" key="1">
    <citation type="journal article" date="2022" name="ISME J.">
        <title>Identification of active gaseous-alkane degraders at natural gas seeps.</title>
        <authorList>
            <person name="Farhan Ul Haque M."/>
            <person name="Hernandez M."/>
            <person name="Crombie A.T."/>
            <person name="Murrell J.C."/>
        </authorList>
    </citation>
    <scope>NUCLEOTIDE SEQUENCE</scope>
    <source>
        <strain evidence="1">ANDR5</strain>
    </source>
</reference>
<keyword evidence="2" id="KW-1185">Reference proteome</keyword>
<sequence length="50" mass="5573">MTDGPRFEKVTGLRVEDFKLLDQIGVFNPRRTACYQAVLLGLTGFEPATT</sequence>
<dbReference type="EMBL" id="JAIVFL010000001">
    <property type="protein sequence ID" value="MCI4675636.1"/>
    <property type="molecule type" value="Genomic_DNA"/>
</dbReference>
<comment type="caution">
    <text evidence="1">The sequence shown here is derived from an EMBL/GenBank/DDBJ whole genome shotgun (WGS) entry which is preliminary data.</text>
</comment>
<evidence type="ECO:0000313" key="1">
    <source>
        <dbReference type="EMBL" id="MCI4675636.1"/>
    </source>
</evidence>
<dbReference type="Proteomes" id="UP001139068">
    <property type="component" value="Unassembled WGS sequence"/>
</dbReference>